<gene>
    <name evidence="3" type="ORF">Pen02_09300</name>
</gene>
<proteinExistence type="predicted"/>
<protein>
    <submittedName>
        <fullName evidence="3">Uncharacterized protein</fullName>
    </submittedName>
</protein>
<name>A0ABQ4DU74_9ACTN</name>
<accession>A0ABQ4DU74</accession>
<evidence type="ECO:0000313" key="3">
    <source>
        <dbReference type="EMBL" id="GIG85994.1"/>
    </source>
</evidence>
<dbReference type="EMBL" id="BONW01000002">
    <property type="protein sequence ID" value="GIG85994.1"/>
    <property type="molecule type" value="Genomic_DNA"/>
</dbReference>
<keyword evidence="2" id="KW-0472">Membrane</keyword>
<keyword evidence="2" id="KW-1133">Transmembrane helix</keyword>
<dbReference type="RefSeq" id="WP_203864612.1">
    <property type="nucleotide sequence ID" value="NZ_BONW01000002.1"/>
</dbReference>
<feature type="transmembrane region" description="Helical" evidence="2">
    <location>
        <begin position="36"/>
        <end position="58"/>
    </location>
</feature>
<keyword evidence="2" id="KW-0812">Transmembrane</keyword>
<feature type="region of interest" description="Disordered" evidence="1">
    <location>
        <begin position="97"/>
        <end position="120"/>
    </location>
</feature>
<feature type="compositionally biased region" description="Polar residues" evidence="1">
    <location>
        <begin position="109"/>
        <end position="120"/>
    </location>
</feature>
<reference evidence="3 4" key="1">
    <citation type="submission" date="2021-01" db="EMBL/GenBank/DDBJ databases">
        <title>Whole genome shotgun sequence of Plantactinospora endophytica NBRC 110450.</title>
        <authorList>
            <person name="Komaki H."/>
            <person name="Tamura T."/>
        </authorList>
    </citation>
    <scope>NUCLEOTIDE SEQUENCE [LARGE SCALE GENOMIC DNA]</scope>
    <source>
        <strain evidence="3 4">NBRC 110450</strain>
    </source>
</reference>
<evidence type="ECO:0000256" key="1">
    <source>
        <dbReference type="SAM" id="MobiDB-lite"/>
    </source>
</evidence>
<feature type="transmembrane region" description="Helical" evidence="2">
    <location>
        <begin position="7"/>
        <end position="30"/>
    </location>
</feature>
<comment type="caution">
    <text evidence="3">The sequence shown here is derived from an EMBL/GenBank/DDBJ whole genome shotgun (WGS) entry which is preliminary data.</text>
</comment>
<dbReference type="Proteomes" id="UP000646749">
    <property type="component" value="Unassembled WGS sequence"/>
</dbReference>
<evidence type="ECO:0000313" key="4">
    <source>
        <dbReference type="Proteomes" id="UP000646749"/>
    </source>
</evidence>
<evidence type="ECO:0000256" key="2">
    <source>
        <dbReference type="SAM" id="Phobius"/>
    </source>
</evidence>
<organism evidence="3 4">
    <name type="scientific">Plantactinospora endophytica</name>
    <dbReference type="NCBI Taxonomy" id="673535"/>
    <lineage>
        <taxon>Bacteria</taxon>
        <taxon>Bacillati</taxon>
        <taxon>Actinomycetota</taxon>
        <taxon>Actinomycetes</taxon>
        <taxon>Micromonosporales</taxon>
        <taxon>Micromonosporaceae</taxon>
        <taxon>Plantactinospora</taxon>
    </lineage>
</organism>
<keyword evidence="4" id="KW-1185">Reference proteome</keyword>
<sequence>MKKTARWAGVVLVGGLAAAITMVTVLRLASGNHFKWTIATSIAVAVFGLAGTIGASLVKQAAGSPATGPGSQPVRNQTVKNSTIIGTGSGITAAIIGEVNQNPGPPAGQRSSDSTPPGRS</sequence>